<gene>
    <name evidence="3" type="ORF">SLS59_006989</name>
</gene>
<dbReference type="Proteomes" id="UP001521222">
    <property type="component" value="Unassembled WGS sequence"/>
</dbReference>
<evidence type="ECO:0000313" key="4">
    <source>
        <dbReference type="Proteomes" id="UP001521222"/>
    </source>
</evidence>
<dbReference type="Gene3D" id="3.90.1200.10">
    <property type="match status" value="1"/>
</dbReference>
<dbReference type="EMBL" id="JAKIXB020000023">
    <property type="protein sequence ID" value="KAL1598305.1"/>
    <property type="molecule type" value="Genomic_DNA"/>
</dbReference>
<sequence>MEKLGGTPLSRLLHHGPSPGVKLQQKQETLIASFAKTIARSWPEASNRKRRDSTLYPVLPMAIRQAFLLPCTGKVGSCILQKLGKLAKGLPDEWLRMRAQLTLDKICMLDDYPVVLNHGDLIPSNILADEDTWEITGLVDWEEAEYLPFGTCLYGLEHLLGFLQSSALELGGSLWTYYDSAAQLRELFWTTLLGLVPALDSIKDDVRLMRDVGVFLWHGYAWDEGAIDRVVDEVNDSEELAKLRAFLSVS</sequence>
<feature type="domain" description="Aminoglycoside phosphotransferase" evidence="2">
    <location>
        <begin position="88"/>
        <end position="146"/>
    </location>
</feature>
<organism evidence="3 4">
    <name type="scientific">Nothophoma quercina</name>
    <dbReference type="NCBI Taxonomy" id="749835"/>
    <lineage>
        <taxon>Eukaryota</taxon>
        <taxon>Fungi</taxon>
        <taxon>Dikarya</taxon>
        <taxon>Ascomycota</taxon>
        <taxon>Pezizomycotina</taxon>
        <taxon>Dothideomycetes</taxon>
        <taxon>Pleosporomycetidae</taxon>
        <taxon>Pleosporales</taxon>
        <taxon>Pleosporineae</taxon>
        <taxon>Didymellaceae</taxon>
        <taxon>Nothophoma</taxon>
    </lineage>
</organism>
<evidence type="ECO:0000256" key="1">
    <source>
        <dbReference type="SAM" id="MobiDB-lite"/>
    </source>
</evidence>
<keyword evidence="4" id="KW-1185">Reference proteome</keyword>
<reference evidence="3 4" key="1">
    <citation type="submission" date="2024-02" db="EMBL/GenBank/DDBJ databases">
        <title>De novo assembly and annotation of 12 fungi associated with fruit tree decline syndrome in Ontario, Canada.</title>
        <authorList>
            <person name="Sulman M."/>
            <person name="Ellouze W."/>
            <person name="Ilyukhin E."/>
        </authorList>
    </citation>
    <scope>NUCLEOTIDE SEQUENCE [LARGE SCALE GENOMIC DNA]</scope>
    <source>
        <strain evidence="3 4">M97-236</strain>
    </source>
</reference>
<comment type="caution">
    <text evidence="3">The sequence shown here is derived from an EMBL/GenBank/DDBJ whole genome shotgun (WGS) entry which is preliminary data.</text>
</comment>
<feature type="region of interest" description="Disordered" evidence="1">
    <location>
        <begin position="1"/>
        <end position="20"/>
    </location>
</feature>
<name>A0ABR3R1N6_9PLEO</name>
<evidence type="ECO:0000313" key="3">
    <source>
        <dbReference type="EMBL" id="KAL1598305.1"/>
    </source>
</evidence>
<dbReference type="SUPFAM" id="SSF56112">
    <property type="entry name" value="Protein kinase-like (PK-like)"/>
    <property type="match status" value="1"/>
</dbReference>
<proteinExistence type="predicted"/>
<evidence type="ECO:0000259" key="2">
    <source>
        <dbReference type="Pfam" id="PF01636"/>
    </source>
</evidence>
<dbReference type="Pfam" id="PF01636">
    <property type="entry name" value="APH"/>
    <property type="match status" value="1"/>
</dbReference>
<dbReference type="InterPro" id="IPR011009">
    <property type="entry name" value="Kinase-like_dom_sf"/>
</dbReference>
<accession>A0ABR3R1N6</accession>
<dbReference type="InterPro" id="IPR002575">
    <property type="entry name" value="Aminoglycoside_PTrfase"/>
</dbReference>
<protein>
    <recommendedName>
        <fullName evidence="2">Aminoglycoside phosphotransferase domain-containing protein</fullName>
    </recommendedName>
</protein>